<dbReference type="PANTHER" id="PTHR14527:SF2">
    <property type="entry name" value="PROTEIN MIS12 HOMOLOG"/>
    <property type="match status" value="1"/>
</dbReference>
<keyword evidence="5" id="KW-0498">Mitosis</keyword>
<evidence type="ECO:0000256" key="3">
    <source>
        <dbReference type="ARBA" id="ARBA00022454"/>
    </source>
</evidence>
<evidence type="ECO:0000256" key="5">
    <source>
        <dbReference type="ARBA" id="ARBA00022776"/>
    </source>
</evidence>
<dbReference type="Pfam" id="PF05859">
    <property type="entry name" value="Mis12"/>
    <property type="match status" value="1"/>
</dbReference>
<evidence type="ECO:0000256" key="9">
    <source>
        <dbReference type="ARBA" id="ARBA00023328"/>
    </source>
</evidence>
<dbReference type="KEGG" id="dfa:DFA_02280"/>
<evidence type="ECO:0000256" key="10">
    <source>
        <dbReference type="SAM" id="MobiDB-lite"/>
    </source>
</evidence>
<dbReference type="AlphaFoldDB" id="F4PZ08"/>
<evidence type="ECO:0000256" key="4">
    <source>
        <dbReference type="ARBA" id="ARBA00022618"/>
    </source>
</evidence>
<evidence type="ECO:0000256" key="1">
    <source>
        <dbReference type="ARBA" id="ARBA00004629"/>
    </source>
</evidence>
<evidence type="ECO:0000256" key="7">
    <source>
        <dbReference type="ARBA" id="ARBA00023054"/>
    </source>
</evidence>
<keyword evidence="6" id="KW-0995">Kinetochore</keyword>
<keyword evidence="7" id="KW-0175">Coiled coil</keyword>
<evidence type="ECO:0000256" key="2">
    <source>
        <dbReference type="ARBA" id="ARBA00008643"/>
    </source>
</evidence>
<gene>
    <name evidence="11" type="ORF">DFA_02280</name>
</gene>
<dbReference type="InterPro" id="IPR008685">
    <property type="entry name" value="Centromere_Mis12"/>
</dbReference>
<dbReference type="EMBL" id="GL883016">
    <property type="protein sequence ID" value="EGG19037.1"/>
    <property type="molecule type" value="Genomic_DNA"/>
</dbReference>
<dbReference type="GO" id="GO:0005634">
    <property type="term" value="C:nucleus"/>
    <property type="evidence" value="ECO:0007669"/>
    <property type="project" value="InterPro"/>
</dbReference>
<dbReference type="OrthoDB" id="19877at2759"/>
<keyword evidence="8" id="KW-0131">Cell cycle</keyword>
<dbReference type="OMA" id="MERETEF"/>
<feature type="compositionally biased region" description="Low complexity" evidence="10">
    <location>
        <begin position="130"/>
        <end position="148"/>
    </location>
</feature>
<feature type="region of interest" description="Disordered" evidence="10">
    <location>
        <begin position="236"/>
        <end position="266"/>
    </location>
</feature>
<dbReference type="GO" id="GO:0051301">
    <property type="term" value="P:cell division"/>
    <property type="evidence" value="ECO:0007669"/>
    <property type="project" value="UniProtKB-KW"/>
</dbReference>
<dbReference type="GeneID" id="14871188"/>
<dbReference type="Proteomes" id="UP000007797">
    <property type="component" value="Unassembled WGS sequence"/>
</dbReference>
<evidence type="ECO:0000313" key="12">
    <source>
        <dbReference type="Proteomes" id="UP000007797"/>
    </source>
</evidence>
<organism evidence="11 12">
    <name type="scientific">Cavenderia fasciculata</name>
    <name type="common">Slime mold</name>
    <name type="synonym">Dictyostelium fasciculatum</name>
    <dbReference type="NCBI Taxonomy" id="261658"/>
    <lineage>
        <taxon>Eukaryota</taxon>
        <taxon>Amoebozoa</taxon>
        <taxon>Evosea</taxon>
        <taxon>Eumycetozoa</taxon>
        <taxon>Dictyostelia</taxon>
        <taxon>Acytosteliales</taxon>
        <taxon>Cavenderiaceae</taxon>
        <taxon>Cavenderia</taxon>
    </lineage>
</organism>
<evidence type="ECO:0000313" key="11">
    <source>
        <dbReference type="EMBL" id="EGG19037.1"/>
    </source>
</evidence>
<feature type="compositionally biased region" description="Basic and acidic residues" evidence="10">
    <location>
        <begin position="236"/>
        <end position="254"/>
    </location>
</feature>
<reference evidence="12" key="1">
    <citation type="journal article" date="2011" name="Genome Res.">
        <title>Phylogeny-wide analysis of social amoeba genomes highlights ancient origins for complex intercellular communication.</title>
        <authorList>
            <person name="Heidel A.J."/>
            <person name="Lawal H.M."/>
            <person name="Felder M."/>
            <person name="Schilde C."/>
            <person name="Helps N.R."/>
            <person name="Tunggal B."/>
            <person name="Rivero F."/>
            <person name="John U."/>
            <person name="Schleicher M."/>
            <person name="Eichinger L."/>
            <person name="Platzer M."/>
            <person name="Noegel A.A."/>
            <person name="Schaap P."/>
            <person name="Gloeckner G."/>
        </authorList>
    </citation>
    <scope>NUCLEOTIDE SEQUENCE [LARGE SCALE GENOMIC DNA]</scope>
    <source>
        <strain evidence="12">SH3</strain>
    </source>
</reference>
<keyword evidence="4" id="KW-0132">Cell division</keyword>
<dbReference type="GO" id="GO:0051382">
    <property type="term" value="P:kinetochore assembly"/>
    <property type="evidence" value="ECO:0007669"/>
    <property type="project" value="TreeGrafter"/>
</dbReference>
<evidence type="ECO:0000256" key="8">
    <source>
        <dbReference type="ARBA" id="ARBA00023306"/>
    </source>
</evidence>
<protein>
    <submittedName>
        <fullName evidence="11">Uncharacterized protein</fullName>
    </submittedName>
</protein>
<dbReference type="PANTHER" id="PTHR14527">
    <property type="entry name" value="PROTEIN MIS12 HOMOLOG"/>
    <property type="match status" value="1"/>
</dbReference>
<keyword evidence="12" id="KW-1185">Reference proteome</keyword>
<proteinExistence type="inferred from homology"/>
<dbReference type="GO" id="GO:0000070">
    <property type="term" value="P:mitotic sister chromatid segregation"/>
    <property type="evidence" value="ECO:0007669"/>
    <property type="project" value="TreeGrafter"/>
</dbReference>
<dbReference type="GO" id="GO:0000444">
    <property type="term" value="C:MIS12/MIND type complex"/>
    <property type="evidence" value="ECO:0007669"/>
    <property type="project" value="TreeGrafter"/>
</dbReference>
<keyword evidence="9" id="KW-0137">Centromere</keyword>
<name>F4PZ08_CACFS</name>
<comment type="similarity">
    <text evidence="2">Belongs to the mis12 family.</text>
</comment>
<feature type="compositionally biased region" description="Low complexity" evidence="10">
    <location>
        <begin position="255"/>
        <end position="266"/>
    </location>
</feature>
<dbReference type="RefSeq" id="XP_004366670.1">
    <property type="nucleotide sequence ID" value="XM_004366613.1"/>
</dbReference>
<keyword evidence="3" id="KW-0158">Chromosome</keyword>
<feature type="region of interest" description="Disordered" evidence="10">
    <location>
        <begin position="130"/>
        <end position="157"/>
    </location>
</feature>
<accession>F4PZ08</accession>
<comment type="subcellular location">
    <subcellularLocation>
        <location evidence="1">Chromosome</location>
        <location evidence="1">Centromere</location>
        <location evidence="1">Kinetochore</location>
    </subcellularLocation>
</comment>
<evidence type="ECO:0000256" key="6">
    <source>
        <dbReference type="ARBA" id="ARBA00022838"/>
    </source>
</evidence>
<sequence length="301" mass="34820">MSIKQQIDNNQLLPQLQQQQQQEEEVAEMIRERDFFTYHPLALIDDIKESVYDIIANETNNLDGYLSSHNVINQNQESASNIVKGTDRVWTMLNDNFKQNLDKFELFTLANIFNIPADLILPGENNPPNLFNSFNGGNNNNNNNNNGSHQTPRKEKQALDSELDNLRMKIQMIQQDTLEKNKQLKQIDQDIKNVSSWNSNMNIDKQSIENNTIQRINKINQKRKELEYNLNLTKSRVKDPSSKPDLRVNDDEKSPSSSSPQLISTSQLCNNVNSLTLDEYSRERNNLEKSRQTLNTIENQL</sequence>